<evidence type="ECO:0000256" key="1">
    <source>
        <dbReference type="SAM" id="Phobius"/>
    </source>
</evidence>
<dbReference type="KEGG" id="mfeu:H1D33_03710"/>
<feature type="transmembrane region" description="Helical" evidence="1">
    <location>
        <begin position="66"/>
        <end position="92"/>
    </location>
</feature>
<reference evidence="2 3" key="2">
    <citation type="journal article" date="2021" name="Mar. Drugs">
        <title>A New Micromonospora Strain with Antibiotic Activity Isolated from the Microbiome of a Mid-Atlantic Deep-Sea Sponge.</title>
        <authorList>
            <person name="Back C.R."/>
            <person name="Stennett H.L."/>
            <person name="Williams S.E."/>
            <person name="Wang L."/>
            <person name="Ojeda Gomez J."/>
            <person name="Abdulle O.M."/>
            <person name="Duffy T."/>
            <person name="Neal C."/>
            <person name="Mantell J."/>
            <person name="Jepson M.A."/>
            <person name="Hendry K.R."/>
            <person name="Powell D."/>
            <person name="Stach J.E.M."/>
            <person name="Essex-Lopresti A.E."/>
            <person name="Willis C.L."/>
            <person name="Curnow P."/>
            <person name="Race P.R."/>
        </authorList>
    </citation>
    <scope>NUCLEOTIDE SEQUENCE [LARGE SCALE GENOMIC DNA]</scope>
    <source>
        <strain evidence="2 3">28ISP2-46</strain>
    </source>
</reference>
<evidence type="ECO:0000313" key="3">
    <source>
        <dbReference type="Proteomes" id="UP000510844"/>
    </source>
</evidence>
<dbReference type="RefSeq" id="WP_181570456.1">
    <property type="nucleotide sequence ID" value="NZ_CP059322.2"/>
</dbReference>
<sequence length="164" mass="17188">MAILLLLALIIDYMSVGPNSLRDRLAFIVAVPVIREGFDGSPADQKTVEAIGNVIQALLDSTGGAYIAGASVNALIGALIGLLWIYALGCMLPVKASKRLGRFATLAFPQSGIYRLNARLWIVAILLGMMSDLPQGLVGSTTRSLVDMAAHLVAPLPAILFGAA</sequence>
<gene>
    <name evidence="2" type="ORF">H1D33_03710</name>
</gene>
<reference evidence="3" key="1">
    <citation type="submission" date="2020-07" db="EMBL/GenBank/DDBJ databases">
        <title>A new Micromonospora strain with potent antibiotic activity isolated from the microbiome of a mid-Atlantic deep-sea sponge.</title>
        <authorList>
            <person name="Back C.R."/>
            <person name="Stennett H.L."/>
            <person name="Williams S.E."/>
            <person name="Wang L."/>
            <person name="Ojeda Gomez J."/>
            <person name="Abdulle O.M."/>
            <person name="Duffy T."/>
            <person name="Hendry K.R."/>
            <person name="Powell D."/>
            <person name="Stach J.E."/>
            <person name="Essex-Lopresti A.E."/>
            <person name="Willis C.L."/>
            <person name="Curnow P."/>
            <person name="Race P.R."/>
        </authorList>
    </citation>
    <scope>NUCLEOTIDE SEQUENCE [LARGE SCALE GENOMIC DNA]</scope>
    <source>
        <strain evidence="3">28ISP2-46</strain>
    </source>
</reference>
<dbReference type="AlphaFoldDB" id="A0A7L6B814"/>
<dbReference type="Proteomes" id="UP000510844">
    <property type="component" value="Chromosome"/>
</dbReference>
<name>A0A7L6B814_9ACTN</name>
<dbReference type="EMBL" id="CP059322">
    <property type="protein sequence ID" value="QLQ38011.1"/>
    <property type="molecule type" value="Genomic_DNA"/>
</dbReference>
<keyword evidence="1" id="KW-1133">Transmembrane helix</keyword>
<keyword evidence="1" id="KW-0812">Transmembrane</keyword>
<accession>A0A7L6B814</accession>
<proteinExistence type="predicted"/>
<evidence type="ECO:0000313" key="2">
    <source>
        <dbReference type="EMBL" id="QLQ38011.1"/>
    </source>
</evidence>
<organism evidence="2 3">
    <name type="scientific">Micromonospora robiginosa</name>
    <dbReference type="NCBI Taxonomy" id="2749844"/>
    <lineage>
        <taxon>Bacteria</taxon>
        <taxon>Bacillati</taxon>
        <taxon>Actinomycetota</taxon>
        <taxon>Actinomycetes</taxon>
        <taxon>Micromonosporales</taxon>
        <taxon>Micromonosporaceae</taxon>
        <taxon>Micromonospora</taxon>
    </lineage>
</organism>
<keyword evidence="1" id="KW-0472">Membrane</keyword>
<keyword evidence="3" id="KW-1185">Reference proteome</keyword>
<protein>
    <submittedName>
        <fullName evidence="2">Uncharacterized protein</fullName>
    </submittedName>
</protein>